<feature type="domain" description="PBP" evidence="7">
    <location>
        <begin position="20"/>
        <end position="309"/>
    </location>
</feature>
<evidence type="ECO:0000256" key="1">
    <source>
        <dbReference type="ARBA" id="ARBA00002841"/>
    </source>
</evidence>
<dbReference type="KEGG" id="temp:RBB75_20730"/>
<dbReference type="PANTHER" id="PTHR42996">
    <property type="entry name" value="PHOSPHATE-BINDING PROTEIN PSTS"/>
    <property type="match status" value="1"/>
</dbReference>
<comment type="similarity">
    <text evidence="2 6">Belongs to the PstS family.</text>
</comment>
<comment type="subunit">
    <text evidence="3">The complex is composed of two ATP-binding proteins (PstB), two transmembrane proteins (PstC and PstA) and a solute-binding protein (PstS).</text>
</comment>
<name>A0AAU7ZJJ7_9BACT</name>
<dbReference type="CDD" id="cd13565">
    <property type="entry name" value="PBP2_PstS"/>
    <property type="match status" value="1"/>
</dbReference>
<evidence type="ECO:0000256" key="5">
    <source>
        <dbReference type="ARBA" id="ARBA00022592"/>
    </source>
</evidence>
<dbReference type="InterPro" id="IPR024370">
    <property type="entry name" value="PBP_domain"/>
</dbReference>
<comment type="function">
    <text evidence="1">Part of the ABC transporter complex PstSACB involved in phosphate import.</text>
</comment>
<evidence type="ECO:0000259" key="7">
    <source>
        <dbReference type="Pfam" id="PF12849"/>
    </source>
</evidence>
<dbReference type="GO" id="GO:0035435">
    <property type="term" value="P:phosphate ion transmembrane transport"/>
    <property type="evidence" value="ECO:0007669"/>
    <property type="project" value="InterPro"/>
</dbReference>
<dbReference type="PANTHER" id="PTHR42996:SF1">
    <property type="entry name" value="PHOSPHATE-BINDING PROTEIN PSTS"/>
    <property type="match status" value="1"/>
</dbReference>
<dbReference type="PIRSF" id="PIRSF002756">
    <property type="entry name" value="PstS"/>
    <property type="match status" value="1"/>
</dbReference>
<dbReference type="EMBL" id="CP132933">
    <property type="protein sequence ID" value="XCB28881.1"/>
    <property type="molecule type" value="Genomic_DNA"/>
</dbReference>
<proteinExistence type="inferred from homology"/>
<gene>
    <name evidence="8" type="primary">pstS</name>
    <name evidence="8" type="ORF">RBB75_20730</name>
</gene>
<dbReference type="Pfam" id="PF12849">
    <property type="entry name" value="PBP_like_2"/>
    <property type="match status" value="1"/>
</dbReference>
<dbReference type="GO" id="GO:0043190">
    <property type="term" value="C:ATP-binding cassette (ABC) transporter complex"/>
    <property type="evidence" value="ECO:0007669"/>
    <property type="project" value="InterPro"/>
</dbReference>
<reference evidence="8" key="1">
    <citation type="submission" date="2023-08" db="EMBL/GenBank/DDBJ databases">
        <authorList>
            <person name="Messyasz A."/>
            <person name="Mannisto M.K."/>
            <person name="Kerkhof L.J."/>
            <person name="Haggblom M."/>
        </authorList>
    </citation>
    <scope>NUCLEOTIDE SEQUENCE</scope>
    <source>
        <strain evidence="8">M8UP23</strain>
        <plasmid evidence="8">unnamed1</plasmid>
    </source>
</reference>
<organism evidence="8">
    <name type="scientific">Tunturiibacter empetritectus</name>
    <dbReference type="NCBI Taxonomy" id="3069691"/>
    <lineage>
        <taxon>Bacteria</taxon>
        <taxon>Pseudomonadati</taxon>
        <taxon>Acidobacteriota</taxon>
        <taxon>Terriglobia</taxon>
        <taxon>Terriglobales</taxon>
        <taxon>Acidobacteriaceae</taxon>
        <taxon>Tunturiibacter</taxon>
    </lineage>
</organism>
<keyword evidence="4 6" id="KW-0813">Transport</keyword>
<protein>
    <recommendedName>
        <fullName evidence="6">Phosphate-binding protein</fullName>
    </recommendedName>
</protein>
<dbReference type="RefSeq" id="WP_353070539.1">
    <property type="nucleotide sequence ID" value="NZ_CP132933.1"/>
</dbReference>
<geneLocation type="plasmid" evidence="8">
    <name>unnamed1</name>
</geneLocation>
<keyword evidence="8" id="KW-0614">Plasmid</keyword>
<dbReference type="InterPro" id="IPR005673">
    <property type="entry name" value="ABC_phos-bd_PstS"/>
</dbReference>
<dbReference type="InterPro" id="IPR050962">
    <property type="entry name" value="Phosphate-bind_PstS"/>
</dbReference>
<reference evidence="8" key="2">
    <citation type="journal article" date="2024" name="Environ. Microbiol.">
        <title>Genome analysis and description of Tunturibacter gen. nov. expands the diversity of Terriglobia in tundra soils.</title>
        <authorList>
            <person name="Messyasz A."/>
            <person name="Mannisto M.K."/>
            <person name="Kerkhof L.J."/>
            <person name="Haggblom M.M."/>
        </authorList>
    </citation>
    <scope>NUCLEOTIDE SEQUENCE</scope>
    <source>
        <strain evidence="8">M8UP23</strain>
    </source>
</reference>
<dbReference type="GO" id="GO:0042301">
    <property type="term" value="F:phosphate ion binding"/>
    <property type="evidence" value="ECO:0007669"/>
    <property type="project" value="InterPro"/>
</dbReference>
<evidence type="ECO:0000256" key="3">
    <source>
        <dbReference type="ARBA" id="ARBA00011529"/>
    </source>
</evidence>
<keyword evidence="5 6" id="KW-0592">Phosphate transport</keyword>
<dbReference type="Gene3D" id="3.40.190.10">
    <property type="entry name" value="Periplasmic binding protein-like II"/>
    <property type="match status" value="2"/>
</dbReference>
<evidence type="ECO:0000256" key="6">
    <source>
        <dbReference type="PIRNR" id="PIRNR002756"/>
    </source>
</evidence>
<accession>A0AAU7ZJJ7</accession>
<evidence type="ECO:0000256" key="2">
    <source>
        <dbReference type="ARBA" id="ARBA00008725"/>
    </source>
</evidence>
<dbReference type="SUPFAM" id="SSF53850">
    <property type="entry name" value="Periplasmic binding protein-like II"/>
    <property type="match status" value="1"/>
</dbReference>
<evidence type="ECO:0000313" key="8">
    <source>
        <dbReference type="EMBL" id="XCB28881.1"/>
    </source>
</evidence>
<evidence type="ECO:0000256" key="4">
    <source>
        <dbReference type="ARBA" id="ARBA00022448"/>
    </source>
</evidence>
<dbReference type="NCBIfam" id="TIGR00975">
    <property type="entry name" value="3a0107s03"/>
    <property type="match status" value="1"/>
</dbReference>
<sequence>MVTGCNYSEDGKPEEVKYQTTDVQPFFASGSTFIAPLINRWGADYEKTHKVHVNYHPIGSGGGIKNLREGVGAFAASDAPLSDGDLKGMPEIVQIPVTAGPVCVIYNVPGLGSQLKLSGKTLAGIFAGNIISWEDPAIARENPGIKLPHAAIVVVHRSDGSGTTAIFTNYLSKVSPEWLSKFGNGLSVQWQSGIGGDGSSVVINTVKHTPGTIGYTELSYAKQESVAVAAIQNRAGEYVTPSPKSAFLAVNAFTSELANDLRTPIVDPPATAKGAYPISGLSFILIPKDNTHGRGEQQALRDFLGYSLSTGQDVAEQLSYTKLPPQVQQQGEALLTQLTESGKPTK</sequence>
<dbReference type="AlphaFoldDB" id="A0AAU7ZJJ7"/>